<feature type="region of interest" description="Disordered" evidence="1">
    <location>
        <begin position="1"/>
        <end position="90"/>
    </location>
</feature>
<evidence type="ECO:0008006" key="4">
    <source>
        <dbReference type="Google" id="ProtNLM"/>
    </source>
</evidence>
<comment type="caution">
    <text evidence="2">The sequence shown here is derived from an EMBL/GenBank/DDBJ whole genome shotgun (WGS) entry which is preliminary data.</text>
</comment>
<dbReference type="Proteomes" id="UP000308671">
    <property type="component" value="Unassembled WGS sequence"/>
</dbReference>
<evidence type="ECO:0000256" key="1">
    <source>
        <dbReference type="SAM" id="MobiDB-lite"/>
    </source>
</evidence>
<protein>
    <recommendedName>
        <fullName evidence="4">UBZ4-type domain-containing protein</fullName>
    </recommendedName>
</protein>
<feature type="compositionally biased region" description="Low complexity" evidence="1">
    <location>
        <begin position="30"/>
        <end position="40"/>
    </location>
</feature>
<accession>A0A4S8QP98</accession>
<dbReference type="EMBL" id="PQXL01000352">
    <property type="protein sequence ID" value="THV46893.1"/>
    <property type="molecule type" value="Genomic_DNA"/>
</dbReference>
<reference evidence="2 3" key="1">
    <citation type="submission" date="2017-12" db="EMBL/GenBank/DDBJ databases">
        <title>Comparative genomics of Botrytis spp.</title>
        <authorList>
            <person name="Valero-Jimenez C.A."/>
            <person name="Tapia P."/>
            <person name="Veloso J."/>
            <person name="Silva-Moreno E."/>
            <person name="Staats M."/>
            <person name="Valdes J.H."/>
            <person name="Van Kan J.A.L."/>
        </authorList>
    </citation>
    <scope>NUCLEOTIDE SEQUENCE [LARGE SCALE GENOMIC DNA]</scope>
    <source>
        <strain evidence="2 3">MUCL435</strain>
    </source>
</reference>
<proteinExistence type="predicted"/>
<sequence>MDERTGSMRRGGGRGVKTYSDFRTDGYDESSAASTSAGASLEDYIVVKGNRKGKKSTSEENKISEGSIMEQEESGRNDEEEVSEERPTGDVFKSAMSTCPVCGEFEGDEMAVAHHVNGHFE</sequence>
<name>A0A4S8QP98_9HELO</name>
<evidence type="ECO:0000313" key="3">
    <source>
        <dbReference type="Proteomes" id="UP000308671"/>
    </source>
</evidence>
<keyword evidence="3" id="KW-1185">Reference proteome</keyword>
<dbReference type="OrthoDB" id="20105at2759"/>
<evidence type="ECO:0000313" key="2">
    <source>
        <dbReference type="EMBL" id="THV46893.1"/>
    </source>
</evidence>
<organism evidence="2 3">
    <name type="scientific">Botrytis galanthina</name>
    <dbReference type="NCBI Taxonomy" id="278940"/>
    <lineage>
        <taxon>Eukaryota</taxon>
        <taxon>Fungi</taxon>
        <taxon>Dikarya</taxon>
        <taxon>Ascomycota</taxon>
        <taxon>Pezizomycotina</taxon>
        <taxon>Leotiomycetes</taxon>
        <taxon>Helotiales</taxon>
        <taxon>Sclerotiniaceae</taxon>
        <taxon>Botrytis</taxon>
    </lineage>
</organism>
<gene>
    <name evidence="2" type="ORF">BGAL_0352g00140</name>
</gene>
<dbReference type="AlphaFoldDB" id="A0A4S8QP98"/>